<evidence type="ECO:0000313" key="1">
    <source>
        <dbReference type="EMBL" id="MBB5980924.1"/>
    </source>
</evidence>
<accession>A0A841DP89</accession>
<dbReference type="EMBL" id="JACHNF010000001">
    <property type="protein sequence ID" value="MBB5980924.1"/>
    <property type="molecule type" value="Genomic_DNA"/>
</dbReference>
<evidence type="ECO:0000313" key="2">
    <source>
        <dbReference type="Proteomes" id="UP000558997"/>
    </source>
</evidence>
<dbReference type="AlphaFoldDB" id="A0A841DP89"/>
<organism evidence="1 2">
    <name type="scientific">Kribbella solani</name>
    <dbReference type="NCBI Taxonomy" id="236067"/>
    <lineage>
        <taxon>Bacteria</taxon>
        <taxon>Bacillati</taxon>
        <taxon>Actinomycetota</taxon>
        <taxon>Actinomycetes</taxon>
        <taxon>Propionibacteriales</taxon>
        <taxon>Kribbellaceae</taxon>
        <taxon>Kribbella</taxon>
    </lineage>
</organism>
<reference evidence="1 2" key="1">
    <citation type="submission" date="2020-08" db="EMBL/GenBank/DDBJ databases">
        <title>Sequencing the genomes of 1000 actinobacteria strains.</title>
        <authorList>
            <person name="Klenk H.-P."/>
        </authorList>
    </citation>
    <scope>NUCLEOTIDE SEQUENCE [LARGE SCALE GENOMIC DNA]</scope>
    <source>
        <strain evidence="1 2">DSM 17294</strain>
    </source>
</reference>
<comment type="caution">
    <text evidence="1">The sequence shown here is derived from an EMBL/GenBank/DDBJ whole genome shotgun (WGS) entry which is preliminary data.</text>
</comment>
<name>A0A841DP89_9ACTN</name>
<dbReference type="RefSeq" id="WP_184837011.1">
    <property type="nucleotide sequence ID" value="NZ_BAAAVN010000003.1"/>
</dbReference>
<protein>
    <submittedName>
        <fullName evidence="1">Uncharacterized protein</fullName>
    </submittedName>
</protein>
<sequence length="593" mass="65415">MDLSSDHPAFEATQGLRGVCALDPDLAAAGREMVQAEGAKDAERIEEVRRRINAADGEAVEWWRAAVALADHPGEELFSFDLTERKYWHALTLDEQQGVVGSGVAFLRQWTPKVDEWVGLESKPLDLVLPDWSGAHLILTLASHRPDLLRNLPDGDWQKWAPAMVRAVLRDGARGAFQKVREIAPEAGQAAIDLAVIDLARDTSSTTLVHPLAELGNPRFVEVIASIALADDLPVDRRKQAMGVLEKNHPEKALELAERMPRLSGEPWLASRVLAALKPDILVGAWLGAGAITEPQALVDLQVTELALELLQPFAGLLFEESQVPQDDEESPFSSVGSVLHRVLQCLAEAGMTSSLESLLSGRSPEEADYLRHFMQDSRIRAAELAHGPITPTDLIRLASDADARIVRDEAGLAAALMEELDRIQRYLVDQDGFKEIWNGYPGQANAAPEAEDIISDWLVRRINERLKPHLVADRELQATHHKGAGTGRRMDITVTRTGSGTEARVIFEAKRVEHPDLMTALRNQLVDQYLKPLGLSRGIYIVYWVNATKRPETWKSTHDDRAALRVRLEAQAAQLASQATVDVYVLDISGPD</sequence>
<proteinExistence type="predicted"/>
<keyword evidence="2" id="KW-1185">Reference proteome</keyword>
<dbReference type="Proteomes" id="UP000558997">
    <property type="component" value="Unassembled WGS sequence"/>
</dbReference>
<gene>
    <name evidence="1" type="ORF">HDA44_004265</name>
</gene>